<dbReference type="SUPFAM" id="SSF52540">
    <property type="entry name" value="P-loop containing nucleoside triphosphate hydrolases"/>
    <property type="match status" value="1"/>
</dbReference>
<dbReference type="GO" id="GO:0005737">
    <property type="term" value="C:cytoplasm"/>
    <property type="evidence" value="ECO:0007669"/>
    <property type="project" value="UniProtKB-SubCell"/>
</dbReference>
<evidence type="ECO:0000313" key="18">
    <source>
        <dbReference type="Proteomes" id="UP001139722"/>
    </source>
</evidence>
<evidence type="ECO:0000256" key="7">
    <source>
        <dbReference type="ARBA" id="ARBA00022490"/>
    </source>
</evidence>
<keyword evidence="11 14" id="KW-0067">ATP-binding</keyword>
<evidence type="ECO:0000256" key="14">
    <source>
        <dbReference type="HAMAP-Rule" id="MF_00215"/>
    </source>
</evidence>
<comment type="caution">
    <text evidence="17">The sequence shown here is derived from an EMBL/GenBank/DDBJ whole genome shotgun (WGS) entry which is preliminary data.</text>
</comment>
<dbReference type="AlphaFoldDB" id="A0A9X2KB83"/>
<dbReference type="NCBIfam" id="TIGR00554">
    <property type="entry name" value="panK_bact"/>
    <property type="match status" value="1"/>
</dbReference>
<keyword evidence="10 14" id="KW-0418">Kinase</keyword>
<dbReference type="Pfam" id="PF00485">
    <property type="entry name" value="PRK"/>
    <property type="match status" value="1"/>
</dbReference>
<keyword evidence="9 14" id="KW-0547">Nucleotide-binding</keyword>
<dbReference type="GO" id="GO:0015937">
    <property type="term" value="P:coenzyme A biosynthetic process"/>
    <property type="evidence" value="ECO:0007669"/>
    <property type="project" value="UniProtKB-UniRule"/>
</dbReference>
<dbReference type="InterPro" id="IPR004566">
    <property type="entry name" value="PanK"/>
</dbReference>
<dbReference type="InterPro" id="IPR006083">
    <property type="entry name" value="PRK/URK"/>
</dbReference>
<evidence type="ECO:0000256" key="4">
    <source>
        <dbReference type="ARBA" id="ARBA00006087"/>
    </source>
</evidence>
<evidence type="ECO:0000313" key="17">
    <source>
        <dbReference type="EMBL" id="MCP2371153.1"/>
    </source>
</evidence>
<evidence type="ECO:0000256" key="11">
    <source>
        <dbReference type="ARBA" id="ARBA00022840"/>
    </source>
</evidence>
<feature type="domain" description="Phosphoribulokinase/uridine kinase" evidence="16">
    <location>
        <begin position="95"/>
        <end position="233"/>
    </location>
</feature>
<dbReference type="OrthoDB" id="1550976at2"/>
<evidence type="ECO:0000256" key="8">
    <source>
        <dbReference type="ARBA" id="ARBA00022679"/>
    </source>
</evidence>
<dbReference type="PANTHER" id="PTHR10285">
    <property type="entry name" value="URIDINE KINASE"/>
    <property type="match status" value="1"/>
</dbReference>
<keyword evidence="7 14" id="KW-0963">Cytoplasm</keyword>
<dbReference type="Gene3D" id="3.40.50.300">
    <property type="entry name" value="P-loop containing nucleotide triphosphate hydrolases"/>
    <property type="match status" value="1"/>
</dbReference>
<evidence type="ECO:0000256" key="6">
    <source>
        <dbReference type="ARBA" id="ARBA00015080"/>
    </source>
</evidence>
<evidence type="ECO:0000256" key="2">
    <source>
        <dbReference type="ARBA" id="ARBA00004496"/>
    </source>
</evidence>
<evidence type="ECO:0000256" key="9">
    <source>
        <dbReference type="ARBA" id="ARBA00022741"/>
    </source>
</evidence>
<reference evidence="17" key="1">
    <citation type="submission" date="2022-06" db="EMBL/GenBank/DDBJ databases">
        <title>Sequencing the genomes of 1000 actinobacteria strains.</title>
        <authorList>
            <person name="Klenk H.-P."/>
        </authorList>
    </citation>
    <scope>NUCLEOTIDE SEQUENCE</scope>
    <source>
        <strain evidence="17">DSM 22016</strain>
    </source>
</reference>
<dbReference type="PIRSF" id="PIRSF000545">
    <property type="entry name" value="Pantothenate_kin"/>
    <property type="match status" value="1"/>
</dbReference>
<sequence>MPDPQTSSTPIAQFSPFMEIPRADWSELAPSVPSPLSETEIVQLRGLGEPLDMRELAEVYLPLSRLLNLYVGGTKALRNATGEFLRERVETTPFVIGVAGSVAVGKSTIARVLRELLARWEHTPRVELITTDGFLFPNAELERRGLMTRKGFPESYDRRALLRFVSEVKAGAPEVRAPFYSHLAYDIVPDAQITVRRPDVLIVEGLNVLQPPGPGHRLAVSDLFDFSIYVDARTSDIARWYEERFLKLQRGAFANPRSYFHRYASLTEDEARNRASEIWRSINEPNLLQNIRPTRSRASLVLRKSADHSVSTVLLRKL</sequence>
<dbReference type="Proteomes" id="UP001139722">
    <property type="component" value="Unassembled WGS sequence"/>
</dbReference>
<comment type="similarity">
    <text evidence="4 14 15">Belongs to the prokaryotic pantothenate kinase family.</text>
</comment>
<protein>
    <recommendedName>
        <fullName evidence="6 14">Pantothenate kinase</fullName>
        <ecNumber evidence="5 14">2.7.1.33</ecNumber>
    </recommendedName>
    <alternativeName>
        <fullName evidence="13 14">Pantothenic acid kinase</fullName>
    </alternativeName>
</protein>
<dbReference type="GO" id="GO:0004594">
    <property type="term" value="F:pantothenate kinase activity"/>
    <property type="evidence" value="ECO:0007669"/>
    <property type="project" value="UniProtKB-UniRule"/>
</dbReference>
<dbReference type="EMBL" id="JAMZDY010000001">
    <property type="protein sequence ID" value="MCP2371153.1"/>
    <property type="molecule type" value="Genomic_DNA"/>
</dbReference>
<evidence type="ECO:0000256" key="13">
    <source>
        <dbReference type="ARBA" id="ARBA00032866"/>
    </source>
</evidence>
<name>A0A9X2KB83_9MICO</name>
<evidence type="ECO:0000256" key="3">
    <source>
        <dbReference type="ARBA" id="ARBA00005225"/>
    </source>
</evidence>
<organism evidence="17 18">
    <name type="scientific">Agromyces terreus</name>
    <dbReference type="NCBI Taxonomy" id="424795"/>
    <lineage>
        <taxon>Bacteria</taxon>
        <taxon>Bacillati</taxon>
        <taxon>Actinomycetota</taxon>
        <taxon>Actinomycetes</taxon>
        <taxon>Micrococcales</taxon>
        <taxon>Microbacteriaceae</taxon>
        <taxon>Agromyces</taxon>
    </lineage>
</organism>
<comment type="pathway">
    <text evidence="3 14 15">Cofactor biosynthesis; coenzyme A biosynthesis; CoA from (R)-pantothenate: step 1/5.</text>
</comment>
<accession>A0A9X2KB83</accession>
<comment type="catalytic activity">
    <reaction evidence="1 14 15">
        <text>(R)-pantothenate + ATP = (R)-4'-phosphopantothenate + ADP + H(+)</text>
        <dbReference type="Rhea" id="RHEA:16373"/>
        <dbReference type="ChEBI" id="CHEBI:10986"/>
        <dbReference type="ChEBI" id="CHEBI:15378"/>
        <dbReference type="ChEBI" id="CHEBI:29032"/>
        <dbReference type="ChEBI" id="CHEBI:30616"/>
        <dbReference type="ChEBI" id="CHEBI:456216"/>
        <dbReference type="EC" id="2.7.1.33"/>
    </reaction>
</comment>
<proteinExistence type="inferred from homology"/>
<feature type="binding site" evidence="14">
    <location>
        <begin position="100"/>
        <end position="107"/>
    </location>
    <ligand>
        <name>ATP</name>
        <dbReference type="ChEBI" id="CHEBI:30616"/>
    </ligand>
</feature>
<gene>
    <name evidence="14" type="primary">coaA</name>
    <name evidence="17" type="ORF">BJ978_001829</name>
</gene>
<dbReference type="GO" id="GO:0005524">
    <property type="term" value="F:ATP binding"/>
    <property type="evidence" value="ECO:0007669"/>
    <property type="project" value="UniProtKB-UniRule"/>
</dbReference>
<evidence type="ECO:0000256" key="12">
    <source>
        <dbReference type="ARBA" id="ARBA00022993"/>
    </source>
</evidence>
<evidence type="ECO:0000259" key="16">
    <source>
        <dbReference type="Pfam" id="PF00485"/>
    </source>
</evidence>
<dbReference type="CDD" id="cd02025">
    <property type="entry name" value="PanK"/>
    <property type="match status" value="1"/>
</dbReference>
<evidence type="ECO:0000256" key="5">
    <source>
        <dbReference type="ARBA" id="ARBA00012102"/>
    </source>
</evidence>
<evidence type="ECO:0000256" key="1">
    <source>
        <dbReference type="ARBA" id="ARBA00001206"/>
    </source>
</evidence>
<dbReference type="HAMAP" id="MF_00215">
    <property type="entry name" value="Pantothen_kinase_1"/>
    <property type="match status" value="1"/>
</dbReference>
<keyword evidence="8 14" id="KW-0808">Transferase</keyword>
<evidence type="ECO:0000256" key="15">
    <source>
        <dbReference type="RuleBase" id="RU003530"/>
    </source>
</evidence>
<dbReference type="InterPro" id="IPR027417">
    <property type="entry name" value="P-loop_NTPase"/>
</dbReference>
<keyword evidence="18" id="KW-1185">Reference proteome</keyword>
<evidence type="ECO:0000256" key="10">
    <source>
        <dbReference type="ARBA" id="ARBA00022777"/>
    </source>
</evidence>
<comment type="subcellular location">
    <subcellularLocation>
        <location evidence="2 14 15">Cytoplasm</location>
    </subcellularLocation>
</comment>
<keyword evidence="12 14" id="KW-0173">Coenzyme A biosynthesis</keyword>
<dbReference type="EC" id="2.7.1.33" evidence="5 14"/>